<dbReference type="GO" id="GO:0046872">
    <property type="term" value="F:metal ion binding"/>
    <property type="evidence" value="ECO:0007669"/>
    <property type="project" value="UniProtKB-KW"/>
</dbReference>
<reference evidence="5 6" key="1">
    <citation type="submission" date="2015-05" db="EMBL/GenBank/DDBJ databases">
        <authorList>
            <person name="Wang D.B."/>
            <person name="Wang M."/>
        </authorList>
    </citation>
    <scope>NUCLEOTIDE SEQUENCE [LARGE SCALE GENOMIC DNA]</scope>
    <source>
        <strain evidence="5">VL1</strain>
    </source>
</reference>
<keyword evidence="1 3" id="KW-0489">Methyltransferase</keyword>
<dbReference type="PANTHER" id="PTHR11103:SF10">
    <property type="entry name" value="HOMOCYSTEINE S-METHYLTRANSFERASE 1-RELATED"/>
    <property type="match status" value="1"/>
</dbReference>
<feature type="domain" description="Hcy-binding" evidence="4">
    <location>
        <begin position="247"/>
        <end position="594"/>
    </location>
</feature>
<dbReference type="InterPro" id="IPR036589">
    <property type="entry name" value="HCY_dom_sf"/>
</dbReference>
<protein>
    <recommendedName>
        <fullName evidence="4">Hcy-binding domain-containing protein</fullName>
    </recommendedName>
</protein>
<accession>A0A0G4KZD5</accession>
<feature type="binding site" evidence="3">
    <location>
        <position position="580"/>
    </location>
    <ligand>
        <name>Zn(2+)</name>
        <dbReference type="ChEBI" id="CHEBI:29105"/>
    </ligand>
</feature>
<keyword evidence="3" id="KW-0862">Zinc</keyword>
<dbReference type="InterPro" id="IPR003726">
    <property type="entry name" value="HCY_dom"/>
</dbReference>
<gene>
    <name evidence="5" type="ORF">BN1708_011373</name>
</gene>
<dbReference type="Gene3D" id="3.20.20.330">
    <property type="entry name" value="Homocysteine-binding-like domain"/>
    <property type="match status" value="3"/>
</dbReference>
<evidence type="ECO:0000256" key="3">
    <source>
        <dbReference type="PROSITE-ProRule" id="PRU00333"/>
    </source>
</evidence>
<comment type="cofactor">
    <cofactor evidence="3">
        <name>Zn(2+)</name>
        <dbReference type="ChEBI" id="CHEBI:29105"/>
    </cofactor>
</comment>
<dbReference type="AlphaFoldDB" id="A0A0G4KZD5"/>
<dbReference type="STRING" id="100787.A0A0G4KZD5"/>
<dbReference type="PROSITE" id="PS50970">
    <property type="entry name" value="HCY"/>
    <property type="match status" value="1"/>
</dbReference>
<organism evidence="5 6">
    <name type="scientific">Verticillium longisporum</name>
    <name type="common">Verticillium dahliae var. longisporum</name>
    <dbReference type="NCBI Taxonomy" id="100787"/>
    <lineage>
        <taxon>Eukaryota</taxon>
        <taxon>Fungi</taxon>
        <taxon>Dikarya</taxon>
        <taxon>Ascomycota</taxon>
        <taxon>Pezizomycotina</taxon>
        <taxon>Sordariomycetes</taxon>
        <taxon>Hypocreomycetidae</taxon>
        <taxon>Glomerellales</taxon>
        <taxon>Plectosphaerellaceae</taxon>
        <taxon>Verticillium</taxon>
    </lineage>
</organism>
<evidence type="ECO:0000256" key="2">
    <source>
        <dbReference type="ARBA" id="ARBA00022679"/>
    </source>
</evidence>
<dbReference type="SUPFAM" id="SSF82282">
    <property type="entry name" value="Homocysteine S-methyltransferase"/>
    <property type="match status" value="3"/>
</dbReference>
<dbReference type="PANTHER" id="PTHR11103">
    <property type="entry name" value="SLR1189 PROTEIN"/>
    <property type="match status" value="1"/>
</dbReference>
<proteinExistence type="predicted"/>
<keyword evidence="6" id="KW-1185">Reference proteome</keyword>
<evidence type="ECO:0000256" key="1">
    <source>
        <dbReference type="ARBA" id="ARBA00022603"/>
    </source>
</evidence>
<evidence type="ECO:0000313" key="5">
    <source>
        <dbReference type="EMBL" id="CRK15153.1"/>
    </source>
</evidence>
<dbReference type="EMBL" id="CVQH01006224">
    <property type="protein sequence ID" value="CRK15153.1"/>
    <property type="molecule type" value="Genomic_DNA"/>
</dbReference>
<feature type="binding site" evidence="3">
    <location>
        <position position="490"/>
    </location>
    <ligand>
        <name>Zn(2+)</name>
        <dbReference type="ChEBI" id="CHEBI:29105"/>
    </ligand>
</feature>
<dbReference type="GO" id="GO:0008168">
    <property type="term" value="F:methyltransferase activity"/>
    <property type="evidence" value="ECO:0007669"/>
    <property type="project" value="UniProtKB-UniRule"/>
</dbReference>
<name>A0A0G4KZD5_VERLO</name>
<dbReference type="Proteomes" id="UP000044602">
    <property type="component" value="Unassembled WGS sequence"/>
</dbReference>
<evidence type="ECO:0000313" key="6">
    <source>
        <dbReference type="Proteomes" id="UP000044602"/>
    </source>
</evidence>
<dbReference type="GO" id="GO:0032259">
    <property type="term" value="P:methylation"/>
    <property type="evidence" value="ECO:0007669"/>
    <property type="project" value="UniProtKB-KW"/>
</dbReference>
<feature type="binding site" evidence="3">
    <location>
        <position position="579"/>
    </location>
    <ligand>
        <name>Zn(2+)</name>
        <dbReference type="ChEBI" id="CHEBI:29105"/>
    </ligand>
</feature>
<sequence>MSSAPSNEVLILDGGLGTSLGDKYGVRFDKSTPLWSSHMLVSDQDTLLACQKDFGDVPVDIILTATYQFSIHGFANTRTAHFPDGIDRTKIASYARDAIAIAHSAGKANGGQVALSVGPYGACMIPGQEYTGKYDPEHDTPGDLAAWHLERFRILEEAGGFSSPVSYVAVETMPRLDEIVAARKALDDLGAKAANTPFWIACVFPGEEMALPDGASISSAKQRRRLKTHDGHRKYKSPHFFGPSLEPLVMSSSASNKVLILDGGLGTSLGDKYGVRFDKSTPLWSSHMLVSDQDTLLACQKDFGDVPVDIILTATYQFSIHGFANTRTAQFPDGIDRTKIASFARDAIAIAHSAGKANGGQVALSVGPYGACMIPGQEYTGKYDPEHDSPEDLAAWHLERFRIFEEAGGFSSPVSYVAVETMPRLDEIVAARKALDDLGAKAANTPFWIACVFPGEEMALPDGASISSAVDAMLNPAVARSQPWGIGINCTKIWKLKELIARFEAAVTDQVQAGHVNEAPALVLYPDGTDGEVYNTTTQTWELPAGGKVQGAPWEEQLAEIVRDAKTRGKWKQIVVGGCCKASHAHLARLRDCVLNGNEQAKNENQFAIPNARDDLGAKAANTPFWIACVFPGEEMALPDGASISSAVDAMLNPAVARSQPWGIGINCTKVWKLKELIARFEAAVADQVQAGHVNEAPALVLYPDGTDGEVYNTTTQTWELPAGGKVQGAPWEEQLAEIVRDAKTRGKWKQIVVGGCCKASHAHLARLRDCVLNGNEQAKNE</sequence>
<dbReference type="Pfam" id="PF02574">
    <property type="entry name" value="S-methyl_trans"/>
    <property type="match status" value="3"/>
</dbReference>
<keyword evidence="3" id="KW-0479">Metal-binding</keyword>
<evidence type="ECO:0000259" key="4">
    <source>
        <dbReference type="PROSITE" id="PS50970"/>
    </source>
</evidence>
<keyword evidence="2 3" id="KW-0808">Transferase</keyword>